<evidence type="ECO:0000313" key="2">
    <source>
        <dbReference type="EMBL" id="CBZ25975.1"/>
    </source>
</evidence>
<name>E9ASQ1_LEIMU</name>
<feature type="region of interest" description="Disordered" evidence="1">
    <location>
        <begin position="26"/>
        <end position="54"/>
    </location>
</feature>
<dbReference type="EMBL" id="FR799573">
    <property type="protein sequence ID" value="CBZ25975.1"/>
    <property type="molecule type" value="Genomic_DNA"/>
</dbReference>
<evidence type="ECO:0000313" key="3">
    <source>
        <dbReference type="Proteomes" id="UP000007259"/>
    </source>
</evidence>
<gene>
    <name evidence="2" type="ORF">LMXM_36_1320</name>
</gene>
<feature type="compositionally biased region" description="Polar residues" evidence="1">
    <location>
        <begin position="35"/>
        <end position="54"/>
    </location>
</feature>
<dbReference type="OrthoDB" id="247073at2759"/>
<feature type="region of interest" description="Disordered" evidence="1">
    <location>
        <begin position="284"/>
        <end position="307"/>
    </location>
</feature>
<dbReference type="VEuPathDB" id="TriTrypDB:LmxM.36.1320"/>
<dbReference type="AlphaFoldDB" id="E9ASQ1"/>
<dbReference type="OMA" id="CMASEAS"/>
<sequence>MSYGSYAALRSSANALRRPKSDYGISLEAKGRSQGKISNKRTSASSYTAAEQTGQHLSSPRWPFICETACVKQPTTTAAKRTTSLLSAPRGQRTSTPQRGQTSPRGEQHVTIAGSDHYMDDAASALLSELQQVVVRVSHQMVGERRCAAQQRKQIRALETIVAEQDAMLDALRTHCDAAQCENSQLLKGYQQELRWRGADSAQATRRSSDICGTSDTRVSAAQVDTVVLAEFRRLSTIYESCSFSGFDDVTPIVAAVLRSLATQLLQLRGAARNDEAEIRNMSKDAQPAPLQPHAASPPLRASAPATTASSFMPAFNRSAAPTDDRGKAGVVNRVTSVAVLEKRKKTSMFAAAITRRNHSPSETAGRTNGEQADFHCVDVDAGTNGDAEAAASMASEANASIASSVYEDAASILSDIRARYGL</sequence>
<proteinExistence type="predicted"/>
<protein>
    <submittedName>
        <fullName evidence="2">Uncharacterized protein</fullName>
    </submittedName>
</protein>
<reference evidence="2 3" key="1">
    <citation type="journal article" date="2011" name="Genome Res.">
        <title>Chromosome and gene copy number variation allow major structural change between species and strains of Leishmania.</title>
        <authorList>
            <person name="Rogers M.B."/>
            <person name="Hilley J.D."/>
            <person name="Dickens N.J."/>
            <person name="Wilkes J."/>
            <person name="Bates P.A."/>
            <person name="Depledge D.P."/>
            <person name="Harris D."/>
            <person name="Her Y."/>
            <person name="Herzyk P."/>
            <person name="Imamura H."/>
            <person name="Otto T.D."/>
            <person name="Sanders M."/>
            <person name="Seeger K."/>
            <person name="Dujardin J.C."/>
            <person name="Berriman M."/>
            <person name="Smith D.F."/>
            <person name="Hertz-Fowler C."/>
            <person name="Mottram J.C."/>
        </authorList>
    </citation>
    <scope>NUCLEOTIDE SEQUENCE [LARGE SCALE GENOMIC DNA]</scope>
    <source>
        <strain evidence="2 3">MHOM/GT/2001/U1103</strain>
    </source>
</reference>
<feature type="compositionally biased region" description="Polar residues" evidence="1">
    <location>
        <begin position="77"/>
        <end position="105"/>
    </location>
</feature>
<keyword evidence="3" id="KW-1185">Reference proteome</keyword>
<organism evidence="2 3">
    <name type="scientific">Leishmania mexicana (strain MHOM/GT/2001/U1103)</name>
    <dbReference type="NCBI Taxonomy" id="929439"/>
    <lineage>
        <taxon>Eukaryota</taxon>
        <taxon>Discoba</taxon>
        <taxon>Euglenozoa</taxon>
        <taxon>Kinetoplastea</taxon>
        <taxon>Metakinetoplastina</taxon>
        <taxon>Trypanosomatida</taxon>
        <taxon>Trypanosomatidae</taxon>
        <taxon>Leishmaniinae</taxon>
        <taxon>Leishmania</taxon>
    </lineage>
</organism>
<evidence type="ECO:0000256" key="1">
    <source>
        <dbReference type="SAM" id="MobiDB-lite"/>
    </source>
</evidence>
<dbReference type="PhylomeDB" id="E9ASQ1"/>
<accession>E9ASQ1</accession>
<feature type="compositionally biased region" description="Low complexity" evidence="1">
    <location>
        <begin position="295"/>
        <end position="307"/>
    </location>
</feature>
<dbReference type="Proteomes" id="UP000007259">
    <property type="component" value="Chromosome 20"/>
</dbReference>
<dbReference type="KEGG" id="lmi:LMXM_36_1320"/>
<feature type="region of interest" description="Disordered" evidence="1">
    <location>
        <begin position="77"/>
        <end position="107"/>
    </location>
</feature>
<dbReference type="GeneID" id="13448345"/>
<dbReference type="RefSeq" id="XP_003874476.1">
    <property type="nucleotide sequence ID" value="XM_003874427.1"/>
</dbReference>